<name>A0A643BT31_BALPH</name>
<organism evidence="1 2">
    <name type="scientific">Balaenoptera physalus</name>
    <name type="common">Fin whale</name>
    <name type="synonym">Balaena physalus</name>
    <dbReference type="NCBI Taxonomy" id="9770"/>
    <lineage>
        <taxon>Eukaryota</taxon>
        <taxon>Metazoa</taxon>
        <taxon>Chordata</taxon>
        <taxon>Craniata</taxon>
        <taxon>Vertebrata</taxon>
        <taxon>Euteleostomi</taxon>
        <taxon>Mammalia</taxon>
        <taxon>Eutheria</taxon>
        <taxon>Laurasiatheria</taxon>
        <taxon>Artiodactyla</taxon>
        <taxon>Whippomorpha</taxon>
        <taxon>Cetacea</taxon>
        <taxon>Mysticeti</taxon>
        <taxon>Balaenopteridae</taxon>
        <taxon>Balaenoptera</taxon>
    </lineage>
</organism>
<reference evidence="1 2" key="1">
    <citation type="journal article" date="2019" name="PLoS ONE">
        <title>Genomic analyses reveal an absence of contemporary introgressive admixture between fin whales and blue whales, despite known hybrids.</title>
        <authorList>
            <person name="Westbury M.V."/>
            <person name="Petersen B."/>
            <person name="Lorenzen E.D."/>
        </authorList>
    </citation>
    <scope>NUCLEOTIDE SEQUENCE [LARGE SCALE GENOMIC DNA]</scope>
    <source>
        <strain evidence="1">FinWhale-01</strain>
    </source>
</reference>
<dbReference type="OrthoDB" id="418445at2759"/>
<gene>
    <name evidence="1" type="ORF">E2I00_017926</name>
</gene>
<keyword evidence="2" id="KW-1185">Reference proteome</keyword>
<dbReference type="EMBL" id="SGJD01004765">
    <property type="protein sequence ID" value="KAB0391137.1"/>
    <property type="molecule type" value="Genomic_DNA"/>
</dbReference>
<sequence>MPQKQTNKTKQKNKKENHVHLRTLNGFLYKALTDLLCTSEIYDPNMELSKNSQYMEYIGENFFRSKENAAVVQLLILDLLIKKMTLYRMISGNLRLDSPLWSDSMESALLSNLCRINQEALNSHIMEYKKEEREKT</sequence>
<dbReference type="InterPro" id="IPR039212">
    <property type="entry name" value="RBFA_mitochondrial"/>
</dbReference>
<accession>A0A643BT31</accession>
<protein>
    <submittedName>
        <fullName evidence="1">Uncharacterized protein</fullName>
    </submittedName>
</protein>
<comment type="caution">
    <text evidence="1">The sequence shown here is derived from an EMBL/GenBank/DDBJ whole genome shotgun (WGS) entry which is preliminary data.</text>
</comment>
<proteinExistence type="predicted"/>
<dbReference type="PANTHER" id="PTHR14725">
    <property type="entry name" value="RIBOSOME-BINDING FACTOR A, MITOCHONDRIAL-RELATED"/>
    <property type="match status" value="1"/>
</dbReference>
<dbReference type="AlphaFoldDB" id="A0A643BT31"/>
<evidence type="ECO:0000313" key="1">
    <source>
        <dbReference type="EMBL" id="KAB0391137.1"/>
    </source>
</evidence>
<dbReference type="PANTHER" id="PTHR14725:SF0">
    <property type="entry name" value="RIBOSOME-BINDING FACTOR A, MITOCHONDRIAL-RELATED"/>
    <property type="match status" value="1"/>
</dbReference>
<evidence type="ECO:0000313" key="2">
    <source>
        <dbReference type="Proteomes" id="UP000437017"/>
    </source>
</evidence>
<dbReference type="Proteomes" id="UP000437017">
    <property type="component" value="Unassembled WGS sequence"/>
</dbReference>